<keyword evidence="2" id="KW-1185">Reference proteome</keyword>
<proteinExistence type="predicted"/>
<evidence type="ECO:0000313" key="2">
    <source>
        <dbReference type="Proteomes" id="UP001642484"/>
    </source>
</evidence>
<accession>A0ABP0KHV8</accession>
<comment type="caution">
    <text evidence="1">The sequence shown here is derived from an EMBL/GenBank/DDBJ whole genome shotgun (WGS) entry which is preliminary data.</text>
</comment>
<dbReference type="EMBL" id="CAXAMN010008708">
    <property type="protein sequence ID" value="CAK9026288.1"/>
    <property type="molecule type" value="Genomic_DNA"/>
</dbReference>
<name>A0ABP0KHV8_9DINO</name>
<sequence length="100" mass="11287">MHPKAWATIKITSVRASKRLPRATLGYDSSPSGLEALRFVVPCDLRLRHRPLKRQRGEQAAFAKSLGPGCLYITWTFHGKLMNTNPCFFQQDSSHSFLNA</sequence>
<gene>
    <name evidence="1" type="ORF">CCMP2556_LOCUS16304</name>
</gene>
<reference evidence="1 2" key="1">
    <citation type="submission" date="2024-02" db="EMBL/GenBank/DDBJ databases">
        <authorList>
            <person name="Chen Y."/>
            <person name="Shah S."/>
            <person name="Dougan E. K."/>
            <person name="Thang M."/>
            <person name="Chan C."/>
        </authorList>
    </citation>
    <scope>NUCLEOTIDE SEQUENCE [LARGE SCALE GENOMIC DNA]</scope>
</reference>
<protein>
    <submittedName>
        <fullName evidence="1">Uncharacterized protein</fullName>
    </submittedName>
</protein>
<evidence type="ECO:0000313" key="1">
    <source>
        <dbReference type="EMBL" id="CAK9026288.1"/>
    </source>
</evidence>
<organism evidence="1 2">
    <name type="scientific">Durusdinium trenchii</name>
    <dbReference type="NCBI Taxonomy" id="1381693"/>
    <lineage>
        <taxon>Eukaryota</taxon>
        <taxon>Sar</taxon>
        <taxon>Alveolata</taxon>
        <taxon>Dinophyceae</taxon>
        <taxon>Suessiales</taxon>
        <taxon>Symbiodiniaceae</taxon>
        <taxon>Durusdinium</taxon>
    </lineage>
</organism>
<dbReference type="Proteomes" id="UP001642484">
    <property type="component" value="Unassembled WGS sequence"/>
</dbReference>